<reference evidence="9 10" key="1">
    <citation type="submission" date="2014-06" db="EMBL/GenBank/DDBJ databases">
        <authorList>
            <person name="Urmite Genomes Urmite Genomes"/>
        </authorList>
    </citation>
    <scope>NUCLEOTIDE SEQUENCE [LARGE SCALE GENOMIC DNA]</scope>
</reference>
<keyword evidence="3 9" id="KW-0808">Transferase</keyword>
<evidence type="ECO:0000256" key="2">
    <source>
        <dbReference type="ARBA" id="ARBA00022475"/>
    </source>
</evidence>
<evidence type="ECO:0000256" key="1">
    <source>
        <dbReference type="ARBA" id="ARBA00004651"/>
    </source>
</evidence>
<keyword evidence="10" id="KW-1185">Reference proteome</keyword>
<keyword evidence="9" id="KW-0328">Glycosyltransferase</keyword>
<feature type="transmembrane region" description="Helical" evidence="8">
    <location>
        <begin position="223"/>
        <end position="243"/>
    </location>
</feature>
<evidence type="ECO:0000256" key="5">
    <source>
        <dbReference type="ARBA" id="ARBA00022989"/>
    </source>
</evidence>
<feature type="transmembrane region" description="Helical" evidence="8">
    <location>
        <begin position="331"/>
        <end position="352"/>
    </location>
</feature>
<comment type="subcellular location">
    <subcellularLocation>
        <location evidence="1">Cell membrane</location>
        <topology evidence="1">Multi-pass membrane protein</topology>
    </subcellularLocation>
</comment>
<gene>
    <name evidence="9" type="ORF">BN59_02302</name>
</gene>
<keyword evidence="2" id="KW-1003">Cell membrane</keyword>
<feature type="transmembrane region" description="Helical" evidence="8">
    <location>
        <begin position="364"/>
        <end position="387"/>
    </location>
</feature>
<feature type="transmembrane region" description="Helical" evidence="8">
    <location>
        <begin position="158"/>
        <end position="182"/>
    </location>
</feature>
<evidence type="ECO:0000313" key="10">
    <source>
        <dbReference type="Proteomes" id="UP000044071"/>
    </source>
</evidence>
<dbReference type="EMBL" id="CCSB01000002">
    <property type="protein sequence ID" value="CDZ78005.1"/>
    <property type="molecule type" value="Genomic_DNA"/>
</dbReference>
<protein>
    <submittedName>
        <fullName evidence="9">Mannosyltransferase</fullName>
    </submittedName>
</protein>
<feature type="transmembrane region" description="Helical" evidence="8">
    <location>
        <begin position="255"/>
        <end position="273"/>
    </location>
</feature>
<evidence type="ECO:0000256" key="3">
    <source>
        <dbReference type="ARBA" id="ARBA00022679"/>
    </source>
</evidence>
<dbReference type="Pfam" id="PF09594">
    <property type="entry name" value="GT87"/>
    <property type="match status" value="1"/>
</dbReference>
<dbReference type="Proteomes" id="UP000044071">
    <property type="component" value="Unassembled WGS sequence"/>
</dbReference>
<dbReference type="GO" id="GO:0005886">
    <property type="term" value="C:plasma membrane"/>
    <property type="evidence" value="ECO:0007669"/>
    <property type="project" value="UniProtKB-SubCell"/>
</dbReference>
<feature type="transmembrane region" description="Helical" evidence="8">
    <location>
        <begin position="83"/>
        <end position="107"/>
    </location>
</feature>
<comment type="similarity">
    <text evidence="7">Belongs to the glycosyltransferase 87 family.</text>
</comment>
<dbReference type="InterPro" id="IPR018584">
    <property type="entry name" value="GT87"/>
</dbReference>
<dbReference type="AlphaFoldDB" id="A0A078KU84"/>
<evidence type="ECO:0000256" key="8">
    <source>
        <dbReference type="SAM" id="Phobius"/>
    </source>
</evidence>
<dbReference type="RefSeq" id="WP_052403254.1">
    <property type="nucleotide sequence ID" value="NZ_CCVW01000002.1"/>
</dbReference>
<evidence type="ECO:0000256" key="4">
    <source>
        <dbReference type="ARBA" id="ARBA00022692"/>
    </source>
</evidence>
<accession>A0A078KU84</accession>
<keyword evidence="6 8" id="KW-0472">Membrane</keyword>
<keyword evidence="5 8" id="KW-1133">Transmembrane helix</keyword>
<dbReference type="eggNOG" id="ENOG5033FUY">
    <property type="taxonomic scope" value="Bacteria"/>
</dbReference>
<organism evidence="9 10">
    <name type="scientific">Legionella massiliensis</name>
    <dbReference type="NCBI Taxonomy" id="1034943"/>
    <lineage>
        <taxon>Bacteria</taxon>
        <taxon>Pseudomonadati</taxon>
        <taxon>Pseudomonadota</taxon>
        <taxon>Gammaproteobacteria</taxon>
        <taxon>Legionellales</taxon>
        <taxon>Legionellaceae</taxon>
        <taxon>Legionella</taxon>
    </lineage>
</organism>
<feature type="transmembrane region" description="Helical" evidence="8">
    <location>
        <begin position="7"/>
        <end position="27"/>
    </location>
</feature>
<feature type="transmembrane region" description="Helical" evidence="8">
    <location>
        <begin position="119"/>
        <end position="152"/>
    </location>
</feature>
<evidence type="ECO:0000256" key="7">
    <source>
        <dbReference type="ARBA" id="ARBA00024033"/>
    </source>
</evidence>
<evidence type="ECO:0000313" key="9">
    <source>
        <dbReference type="EMBL" id="CDZ78005.1"/>
    </source>
</evidence>
<feature type="transmembrane region" description="Helical" evidence="8">
    <location>
        <begin position="408"/>
        <end position="428"/>
    </location>
</feature>
<keyword evidence="4 8" id="KW-0812">Transmembrane</keyword>
<name>A0A078KU84_9GAMM</name>
<dbReference type="GO" id="GO:0016758">
    <property type="term" value="F:hexosyltransferase activity"/>
    <property type="evidence" value="ECO:0007669"/>
    <property type="project" value="InterPro"/>
</dbReference>
<dbReference type="STRING" id="1034943.BN59_02302"/>
<dbReference type="OrthoDB" id="5659754at2"/>
<evidence type="ECO:0000256" key="6">
    <source>
        <dbReference type="ARBA" id="ARBA00023136"/>
    </source>
</evidence>
<feature type="transmembrane region" description="Helical" evidence="8">
    <location>
        <begin position="293"/>
        <end position="319"/>
    </location>
</feature>
<sequence>MNNKKTFRFVIPGALIFVYAVVLFLIFNLERTIDFTPFYISIKALSLGFNPYPLSKTLPANLNPPIFLYVFYPLGFFEYRTAIIIWSLISISLGFIGIRLMFMHIFSEKFRQKYGLSLYCIYFGFFPILMDISIVQVGSLLLFAVMLGYHYYLRQNDYIAGICWGFIISLKLFPALLFFFMLKQRRYKVFFITLGVFLCALLIPLLFHGPTIYKQYLTMMSVIYWYGDSWNASIYGYIFRLYLDLKHPGQNVVPVYIGYLISFAILLPCYLYAMGPKEIRGEKNQVNYQPFCLTLAMMIFLSPFGWLYYFPLIVFPLMLTGIATFNRNYKTLIPLIAWTACFLLLNFPQGYILGRQMQNFTQKIGLYSFSFYGLAILVILVCCKRNLPGQNEPNISLMLQNEDKRRFLLINLASLAFGIAAPLNSFLIRLSMGGAGSYNLKDLYPLLGQS</sequence>
<proteinExistence type="inferred from homology"/>
<feature type="transmembrane region" description="Helical" evidence="8">
    <location>
        <begin position="189"/>
        <end position="207"/>
    </location>
</feature>